<dbReference type="InterPro" id="IPR003961">
    <property type="entry name" value="FN3_dom"/>
</dbReference>
<dbReference type="GO" id="GO:0098552">
    <property type="term" value="C:side of membrane"/>
    <property type="evidence" value="ECO:0007669"/>
    <property type="project" value="UniProtKB-KW"/>
</dbReference>
<dbReference type="Pfam" id="PF13927">
    <property type="entry name" value="Ig_3"/>
    <property type="match status" value="4"/>
</dbReference>
<evidence type="ECO:0000259" key="21">
    <source>
        <dbReference type="PROSITE" id="PS50060"/>
    </source>
</evidence>
<dbReference type="Pfam" id="PF00629">
    <property type="entry name" value="MAM"/>
    <property type="match status" value="1"/>
</dbReference>
<dbReference type="FunFam" id="2.60.40.10:FF:000240">
    <property type="entry name" value="MAM domain containing glycosylphosphatidylinositol anchor 1"/>
    <property type="match status" value="1"/>
</dbReference>
<evidence type="ECO:0000256" key="5">
    <source>
        <dbReference type="ARBA" id="ARBA00022525"/>
    </source>
</evidence>
<dbReference type="InterPro" id="IPR003599">
    <property type="entry name" value="Ig_sub"/>
</dbReference>
<dbReference type="InterPro" id="IPR001545">
    <property type="entry name" value="Gonadotropin_bsu"/>
</dbReference>
<dbReference type="GO" id="GO:0021611">
    <property type="term" value="P:facial nerve formation"/>
    <property type="evidence" value="ECO:0007669"/>
    <property type="project" value="Ensembl"/>
</dbReference>
<keyword evidence="7" id="KW-0372">Hormone</keyword>
<comment type="similarity">
    <text evidence="3">Belongs to the glycoprotein hormones subunit beta family.</text>
</comment>
<dbReference type="CDD" id="cd00069">
    <property type="entry name" value="GHB_like"/>
    <property type="match status" value="1"/>
</dbReference>
<reference evidence="24" key="2">
    <citation type="submission" date="2025-08" db="UniProtKB">
        <authorList>
            <consortium name="Ensembl"/>
        </authorList>
    </citation>
    <scope>IDENTIFICATION</scope>
    <source>
        <strain evidence="24">Guanapo</strain>
    </source>
</reference>
<evidence type="ECO:0000256" key="20">
    <source>
        <dbReference type="SAM" id="SignalP"/>
    </source>
</evidence>
<dbReference type="OMA" id="CKDSPPN"/>
<dbReference type="Ensembl" id="ENSPRET00000003451.1">
    <property type="protein sequence ID" value="ENSPREP00000003397.1"/>
    <property type="gene ID" value="ENSPREG00000002460.1"/>
</dbReference>
<reference evidence="24" key="3">
    <citation type="submission" date="2025-09" db="UniProtKB">
        <authorList>
            <consortium name="Ensembl"/>
        </authorList>
    </citation>
    <scope>IDENTIFICATION</scope>
    <source>
        <strain evidence="24">Guanapo</strain>
    </source>
</reference>
<feature type="region of interest" description="Disordered" evidence="19">
    <location>
        <begin position="744"/>
        <end position="764"/>
    </location>
</feature>
<evidence type="ECO:0000256" key="1">
    <source>
        <dbReference type="ARBA" id="ARBA00004609"/>
    </source>
</evidence>
<dbReference type="InterPro" id="IPR006208">
    <property type="entry name" value="Glyco_hormone_CN"/>
</dbReference>
<comment type="subunit">
    <text evidence="16">Heterodimer with GPHA2; this heterodimer interacts with thyroid-stimulating hormone receptor (TSHR), and hence stimulates cAMP production.</text>
</comment>
<keyword evidence="13" id="KW-0449">Lipoprotein</keyword>
<accession>A0A3P9N1J3</accession>
<dbReference type="InterPro" id="IPR013320">
    <property type="entry name" value="ConA-like_dom_sf"/>
</dbReference>
<keyword evidence="10" id="KW-0472">Membrane</keyword>
<dbReference type="InterPro" id="IPR050958">
    <property type="entry name" value="Cell_Adh-Cytoskel_Orgn"/>
</dbReference>
<dbReference type="InterPro" id="IPR000998">
    <property type="entry name" value="MAM_dom"/>
</dbReference>
<feature type="domain" description="Ig-like" evidence="22">
    <location>
        <begin position="27"/>
        <end position="115"/>
    </location>
</feature>
<keyword evidence="11" id="KW-1015">Disulfide bond</keyword>
<evidence type="ECO:0000256" key="11">
    <source>
        <dbReference type="ARBA" id="ARBA00023157"/>
    </source>
</evidence>
<dbReference type="PROSITE" id="PS50835">
    <property type="entry name" value="IG_LIKE"/>
    <property type="match status" value="5"/>
</dbReference>
<dbReference type="InterPro" id="IPR036116">
    <property type="entry name" value="FN3_sf"/>
</dbReference>
<feature type="domain" description="Ig-like" evidence="22">
    <location>
        <begin position="443"/>
        <end position="541"/>
    </location>
</feature>
<evidence type="ECO:0000313" key="24">
    <source>
        <dbReference type="Ensembl" id="ENSPREP00000003397.1"/>
    </source>
</evidence>
<keyword evidence="5" id="KW-0964">Secreted</keyword>
<dbReference type="GO" id="GO:0021731">
    <property type="term" value="P:trigeminal motor nucleus development"/>
    <property type="evidence" value="ECO:0007669"/>
    <property type="project" value="Ensembl"/>
</dbReference>
<feature type="domain" description="Ig-like" evidence="22">
    <location>
        <begin position="242"/>
        <end position="326"/>
    </location>
</feature>
<sequence>MGLVFGLLWLLTSFLQGAHSQGVYASPTVRIVHAGQACNVEEEQHSERVYIIREGETLELQCLVTGHPRPQVRWTKTAGGALDTQGKLSLKGGTLKIENISRHQGGRYYCKAENGLGFPAIRSIRVDVYYLDKPVITVHQSDDEAKEQFYFERTVFLRCAANSNPPVHYTWTRDREVLAQGSDSGVEIYKPFFTQGQTKILKLKNLRLQDYADYTCFASVKNSCGIRDRSTHFILNNRTAPPSVKILLDDPVVANPGETITLVCKVMGGHPFPTLRWLRLEDEELPRRAIVKDGTLTVPVISDDDGGTYTCVASNNVGNPAKKFITILVRGLRKGRFWITPDPYHNEDNIQIGREVKISCQVEATPSEELQFSWLKNGRPLKSSERMVITHTDPSISPGTTNLDIIDLKFTDFGTYTCVASLRNGGIPEISIDVNISSTTVPPELSVPKGQSQLIVLEGHTVDLQCLVSGKPKPIIMWSRVEESGQTAALPPMMPDGSAQMESYDGILRIYNVTRKMSGAYRCQTSQYNGFNVKPREALIHLVVQFTPTVKPVYTEFSDQSHDTSYHVKALNREGYGEYTCDITNEAGSGRCTFLLTGKAYRPEFYHDTYNALWQNRPQVYGFKLQWTQMEPNSVDRIVAYRLGIRQMDQTRWWEQEIPIGGPIQQGQLLTYNLTELIKPESYLVRLTPITRYGEGDASERTITYSAPVNPHLREFHCSFEEEALCSFSQDKSDEFDWIRQSGTKEGTTNTANTGPSSDHTGSSQGFYMFIETSRPRLEGDKARLMSPTFNIDTKSVSSSSASNNPTYCFTFYYHMFGKHIGALNIFLRLKGQMLTDTLIWSLTGNQGNYWQQARVNIHPTTTFQVVMEGVRGSGIEGNIAIDDVTVEEGECKDAPSNSENLHNLKSFASLPSYYVSLLYISQSLVLIGWESFNPKEKLPVTDDMTLRRIKLHWKATLVLKWILLWTCQPPLFLHDVSAVNLRQFIGCAVREFTFLAKKPGCGGLLITTDACWGRCETWEKPVLESPFIESYQRVCTYNMTRMVSVKLPNCKPNIDPIYTYAVALRCACGFCLTSTTECITSV</sequence>
<organism evidence="24 25">
    <name type="scientific">Poecilia reticulata</name>
    <name type="common">Guppy</name>
    <name type="synonym">Acanthophacelus reticulatus</name>
    <dbReference type="NCBI Taxonomy" id="8081"/>
    <lineage>
        <taxon>Eukaryota</taxon>
        <taxon>Metazoa</taxon>
        <taxon>Chordata</taxon>
        <taxon>Craniata</taxon>
        <taxon>Vertebrata</taxon>
        <taxon>Euteleostomi</taxon>
        <taxon>Actinopterygii</taxon>
        <taxon>Neopterygii</taxon>
        <taxon>Teleostei</taxon>
        <taxon>Neoteleostei</taxon>
        <taxon>Acanthomorphata</taxon>
        <taxon>Ovalentaria</taxon>
        <taxon>Atherinomorphae</taxon>
        <taxon>Cyprinodontiformes</taxon>
        <taxon>Poeciliidae</taxon>
        <taxon>Poeciliinae</taxon>
        <taxon>Poecilia</taxon>
    </lineage>
</organism>
<dbReference type="GO" id="GO:0007156">
    <property type="term" value="P:homophilic cell adhesion via plasma membrane adhesion molecules"/>
    <property type="evidence" value="ECO:0007669"/>
    <property type="project" value="TreeGrafter"/>
</dbReference>
<dbReference type="Gene3D" id="2.60.40.10">
    <property type="entry name" value="Immunoglobulins"/>
    <property type="match status" value="6"/>
</dbReference>
<evidence type="ECO:0000256" key="10">
    <source>
        <dbReference type="ARBA" id="ARBA00023136"/>
    </source>
</evidence>
<dbReference type="PANTHER" id="PTHR45080">
    <property type="entry name" value="CONTACTIN 5"/>
    <property type="match status" value="1"/>
</dbReference>
<dbReference type="SMART" id="SM00408">
    <property type="entry name" value="IGc2"/>
    <property type="match status" value="5"/>
</dbReference>
<dbReference type="GO" id="GO:0050808">
    <property type="term" value="P:synapse organization"/>
    <property type="evidence" value="ECO:0007669"/>
    <property type="project" value="TreeGrafter"/>
</dbReference>
<comment type="function">
    <text evidence="15">Functions as a heterodimeric glycoprotein hormone with GPHA2 able to bind and activate the thyroid-stimulating hormone receptor (TSHR), leading to increased cAMP production. Plays a central role in controlling thyroid cell metabolism.</text>
</comment>
<dbReference type="InterPro" id="IPR029034">
    <property type="entry name" value="Cystine-knot_cytokine"/>
</dbReference>
<dbReference type="SUPFAM" id="SSF49265">
    <property type="entry name" value="Fibronectin type III"/>
    <property type="match status" value="1"/>
</dbReference>
<evidence type="ECO:0000256" key="18">
    <source>
        <dbReference type="ARBA" id="ARBA00079540"/>
    </source>
</evidence>
<evidence type="ECO:0000256" key="9">
    <source>
        <dbReference type="ARBA" id="ARBA00022737"/>
    </source>
</evidence>
<dbReference type="Bgee" id="ENSPREG00000002460">
    <property type="expression patterns" value="Expressed in head"/>
</dbReference>
<evidence type="ECO:0000256" key="6">
    <source>
        <dbReference type="ARBA" id="ARBA00022622"/>
    </source>
</evidence>
<feature type="domain" description="MAM" evidence="21">
    <location>
        <begin position="716"/>
        <end position="894"/>
    </location>
</feature>
<dbReference type="Gene3D" id="2.10.90.10">
    <property type="entry name" value="Cystine-knot cytokines"/>
    <property type="match status" value="1"/>
</dbReference>
<evidence type="ECO:0000256" key="3">
    <source>
        <dbReference type="ARBA" id="ARBA00006552"/>
    </source>
</evidence>
<dbReference type="GO" id="GO:0005886">
    <property type="term" value="C:plasma membrane"/>
    <property type="evidence" value="ECO:0007669"/>
    <property type="project" value="UniProtKB-SubCell"/>
</dbReference>
<dbReference type="GO" id="GO:0030424">
    <property type="term" value="C:axon"/>
    <property type="evidence" value="ECO:0007669"/>
    <property type="project" value="TreeGrafter"/>
</dbReference>
<evidence type="ECO:0000256" key="14">
    <source>
        <dbReference type="ARBA" id="ARBA00023319"/>
    </source>
</evidence>
<dbReference type="InterPro" id="IPR013783">
    <property type="entry name" value="Ig-like_fold"/>
</dbReference>
<dbReference type="FunFam" id="2.60.40.10:FF:000243">
    <property type="entry name" value="MAM domain-containing glycosylphosphatidylinositol anchor protein 1"/>
    <property type="match status" value="1"/>
</dbReference>
<evidence type="ECO:0000256" key="7">
    <source>
        <dbReference type="ARBA" id="ARBA00022702"/>
    </source>
</evidence>
<feature type="domain" description="Ig-like" evidence="22">
    <location>
        <begin position="341"/>
        <end position="437"/>
    </location>
</feature>
<dbReference type="Gene3D" id="2.60.120.200">
    <property type="match status" value="1"/>
</dbReference>
<keyword evidence="12" id="KW-0325">Glycoprotein</keyword>
<feature type="signal peptide" evidence="20">
    <location>
        <begin position="1"/>
        <end position="20"/>
    </location>
</feature>
<comment type="subcellular location">
    <subcellularLocation>
        <location evidence="1">Cell membrane</location>
        <topology evidence="1">Lipid-anchor</topology>
        <topology evidence="1">GPI-anchor</topology>
    </subcellularLocation>
    <subcellularLocation>
        <location evidence="2">Secreted</location>
    </subcellularLocation>
</comment>
<keyword evidence="14" id="KW-0393">Immunoglobulin domain</keyword>
<evidence type="ECO:0000256" key="17">
    <source>
        <dbReference type="ARBA" id="ARBA00068436"/>
    </source>
</evidence>
<feature type="chain" id="PRO_5018268379" description="Glycoprotein hormone beta-5" evidence="20">
    <location>
        <begin position="21"/>
        <end position="1083"/>
    </location>
</feature>
<dbReference type="FunFam" id="2.10.90.10:FF:000029">
    <property type="entry name" value="glycoprotein hormone beta-5"/>
    <property type="match status" value="1"/>
</dbReference>
<dbReference type="CDD" id="cd00096">
    <property type="entry name" value="Ig"/>
    <property type="match status" value="2"/>
</dbReference>
<dbReference type="Proteomes" id="UP000242638">
    <property type="component" value="Unassembled WGS sequence"/>
</dbReference>
<dbReference type="GO" id="GO:0008046">
    <property type="term" value="F:axon guidance receptor activity"/>
    <property type="evidence" value="ECO:0007669"/>
    <property type="project" value="TreeGrafter"/>
</dbReference>
<dbReference type="PANTHER" id="PTHR45080:SF35">
    <property type="entry name" value="MAM DOMAIN-CONTAINING GLYCOSYLPHOSPHATIDYLINOSITOL ANCHOR 2"/>
    <property type="match status" value="1"/>
</dbReference>
<reference evidence="25" key="1">
    <citation type="submission" date="2013-11" db="EMBL/GenBank/DDBJ databases">
        <title>The genomic landscape of the Guanapo guppy.</title>
        <authorList>
            <person name="Kuenstner A."/>
            <person name="Dreyer C."/>
        </authorList>
    </citation>
    <scope>NUCLEOTIDE SEQUENCE</scope>
    <source>
        <strain evidence="25">Guanapo</strain>
    </source>
</reference>
<evidence type="ECO:0000256" key="12">
    <source>
        <dbReference type="ARBA" id="ARBA00023180"/>
    </source>
</evidence>
<proteinExistence type="inferred from homology"/>
<evidence type="ECO:0000256" key="2">
    <source>
        <dbReference type="ARBA" id="ARBA00004613"/>
    </source>
</evidence>
<dbReference type="CDD" id="cd06263">
    <property type="entry name" value="MAM"/>
    <property type="match status" value="1"/>
</dbReference>
<dbReference type="STRING" id="8081.ENSPREP00000003397"/>
<dbReference type="SUPFAM" id="SSF48726">
    <property type="entry name" value="Immunoglobulin"/>
    <property type="match status" value="5"/>
</dbReference>
<feature type="domain" description="Ig-like" evidence="22">
    <location>
        <begin position="134"/>
        <end position="219"/>
    </location>
</feature>
<evidence type="ECO:0000256" key="8">
    <source>
        <dbReference type="ARBA" id="ARBA00022729"/>
    </source>
</evidence>
<evidence type="ECO:0000313" key="25">
    <source>
        <dbReference type="Proteomes" id="UP000242638"/>
    </source>
</evidence>
<keyword evidence="9" id="KW-0677">Repeat</keyword>
<protein>
    <recommendedName>
        <fullName evidence="17">Glycoprotein hormone beta-5</fullName>
    </recommendedName>
    <alternativeName>
        <fullName evidence="18">Thyrostimulin subunit beta</fullName>
    </alternativeName>
</protein>
<dbReference type="AlphaFoldDB" id="A0A3P9N1J3"/>
<keyword evidence="4" id="KW-1003">Cell membrane</keyword>
<dbReference type="SMART" id="SM00409">
    <property type="entry name" value="IG"/>
    <property type="match status" value="5"/>
</dbReference>
<dbReference type="InterPro" id="IPR013098">
    <property type="entry name" value="Ig_I-set"/>
</dbReference>
<dbReference type="InterPro" id="IPR003598">
    <property type="entry name" value="Ig_sub2"/>
</dbReference>
<dbReference type="GO" id="GO:1905483">
    <property type="term" value="P:regulation of motor neuron migration"/>
    <property type="evidence" value="ECO:0007669"/>
    <property type="project" value="Ensembl"/>
</dbReference>
<evidence type="ECO:0000256" key="13">
    <source>
        <dbReference type="ARBA" id="ARBA00023288"/>
    </source>
</evidence>
<feature type="domain" description="Fibronectin type-III" evidence="23">
    <location>
        <begin position="608"/>
        <end position="709"/>
    </location>
</feature>
<dbReference type="GO" id="GO:0043025">
    <property type="term" value="C:neuronal cell body"/>
    <property type="evidence" value="ECO:0007669"/>
    <property type="project" value="TreeGrafter"/>
</dbReference>
<dbReference type="SMART" id="SM00068">
    <property type="entry name" value="GHB"/>
    <property type="match status" value="1"/>
</dbReference>
<dbReference type="GO" id="GO:0005576">
    <property type="term" value="C:extracellular region"/>
    <property type="evidence" value="ECO:0007669"/>
    <property type="project" value="UniProtKB-SubCell"/>
</dbReference>
<keyword evidence="6" id="KW-0336">GPI-anchor</keyword>
<dbReference type="Pfam" id="PF07679">
    <property type="entry name" value="I-set"/>
    <property type="match status" value="1"/>
</dbReference>
<evidence type="ECO:0000259" key="22">
    <source>
        <dbReference type="PROSITE" id="PS50835"/>
    </source>
</evidence>
<dbReference type="SUPFAM" id="SSF49899">
    <property type="entry name" value="Concanavalin A-like lectins/glucanases"/>
    <property type="match status" value="1"/>
</dbReference>
<evidence type="ECO:0000256" key="16">
    <source>
        <dbReference type="ARBA" id="ARBA00064459"/>
    </source>
</evidence>
<dbReference type="GO" id="GO:0005179">
    <property type="term" value="F:hormone activity"/>
    <property type="evidence" value="ECO:0007669"/>
    <property type="project" value="UniProtKB-KW"/>
</dbReference>
<dbReference type="PROSITE" id="PS50060">
    <property type="entry name" value="MAM_2"/>
    <property type="match status" value="1"/>
</dbReference>
<evidence type="ECO:0000256" key="19">
    <source>
        <dbReference type="SAM" id="MobiDB-lite"/>
    </source>
</evidence>
<evidence type="ECO:0000256" key="4">
    <source>
        <dbReference type="ARBA" id="ARBA00022475"/>
    </source>
</evidence>
<dbReference type="GeneTree" id="ENSGT00940000155369"/>
<name>A0A3P9N1J3_POERE</name>
<dbReference type="SUPFAM" id="SSF57501">
    <property type="entry name" value="Cystine-knot cytokines"/>
    <property type="match status" value="1"/>
</dbReference>
<dbReference type="InterPro" id="IPR036179">
    <property type="entry name" value="Ig-like_dom_sf"/>
</dbReference>
<dbReference type="InterPro" id="IPR007110">
    <property type="entry name" value="Ig-like_dom"/>
</dbReference>
<dbReference type="SMART" id="SM00137">
    <property type="entry name" value="MAM"/>
    <property type="match status" value="1"/>
</dbReference>
<keyword evidence="8 20" id="KW-0732">Signal</keyword>
<dbReference type="Pfam" id="PF00007">
    <property type="entry name" value="Cys_knot"/>
    <property type="match status" value="1"/>
</dbReference>
<dbReference type="FunFam" id="2.60.120.200:FF:000019">
    <property type="entry name" value="MAM domain containing glycosylphosphatidylinositol anchor 2"/>
    <property type="match status" value="1"/>
</dbReference>
<dbReference type="FunFam" id="2.60.40.10:FF:000262">
    <property type="entry name" value="MAM domain containing glycosylphosphatidylinositol anchor 1"/>
    <property type="match status" value="1"/>
</dbReference>
<evidence type="ECO:0000256" key="15">
    <source>
        <dbReference type="ARBA" id="ARBA00054534"/>
    </source>
</evidence>
<dbReference type="PROSITE" id="PS50853">
    <property type="entry name" value="FN3"/>
    <property type="match status" value="1"/>
</dbReference>
<evidence type="ECO:0000259" key="23">
    <source>
        <dbReference type="PROSITE" id="PS50853"/>
    </source>
</evidence>
<keyword evidence="25" id="KW-1185">Reference proteome</keyword>